<dbReference type="GO" id="GO:0022857">
    <property type="term" value="F:transmembrane transporter activity"/>
    <property type="evidence" value="ECO:0007669"/>
    <property type="project" value="InterPro"/>
</dbReference>
<feature type="transmembrane region" description="Helical" evidence="1">
    <location>
        <begin position="79"/>
        <end position="99"/>
    </location>
</feature>
<dbReference type="eggNOG" id="ENOG502ZW3A">
    <property type="taxonomic scope" value="Bacteria"/>
</dbReference>
<accession>C4GDM1</accession>
<keyword evidence="3" id="KW-1185">Reference proteome</keyword>
<organism evidence="2 3">
    <name type="scientific">Shuttleworthella satelles DSM 14600</name>
    <dbReference type="NCBI Taxonomy" id="626523"/>
    <lineage>
        <taxon>Bacteria</taxon>
        <taxon>Bacillati</taxon>
        <taxon>Bacillota</taxon>
        <taxon>Clostridia</taxon>
        <taxon>Lachnospirales</taxon>
        <taxon>Lachnospiraceae</taxon>
        <taxon>Shuttleworthella</taxon>
    </lineage>
</organism>
<dbReference type="Pfam" id="PF12822">
    <property type="entry name" value="ECF_trnsprt"/>
    <property type="match status" value="1"/>
</dbReference>
<proteinExistence type="predicted"/>
<dbReference type="EMBL" id="ACIP02000007">
    <property type="protein sequence ID" value="EEP27500.1"/>
    <property type="molecule type" value="Genomic_DNA"/>
</dbReference>
<evidence type="ECO:0000313" key="2">
    <source>
        <dbReference type="EMBL" id="EEP27500.1"/>
    </source>
</evidence>
<keyword evidence="1" id="KW-0472">Membrane</keyword>
<dbReference type="AlphaFoldDB" id="C4GDM1"/>
<dbReference type="HOGENOM" id="CLU_108875_1_0_9"/>
<evidence type="ECO:0000256" key="1">
    <source>
        <dbReference type="SAM" id="Phobius"/>
    </source>
</evidence>
<dbReference type="RefSeq" id="WP_006907171.1">
    <property type="nucleotide sequence ID" value="NZ_GG665867.1"/>
</dbReference>
<name>C4GDM1_9FIRM</name>
<feature type="transmembrane region" description="Helical" evidence="1">
    <location>
        <begin position="12"/>
        <end position="31"/>
    </location>
</feature>
<reference evidence="2" key="1">
    <citation type="submission" date="2009-04" db="EMBL/GenBank/DDBJ databases">
        <authorList>
            <person name="Weinstock G."/>
            <person name="Sodergren E."/>
            <person name="Clifton S."/>
            <person name="Fulton L."/>
            <person name="Fulton B."/>
            <person name="Courtney L."/>
            <person name="Fronick C."/>
            <person name="Harrison M."/>
            <person name="Strong C."/>
            <person name="Farmer C."/>
            <person name="Delahaunty K."/>
            <person name="Markovic C."/>
            <person name="Hall O."/>
            <person name="Minx P."/>
            <person name="Tomlinson C."/>
            <person name="Mitreva M."/>
            <person name="Nelson J."/>
            <person name="Hou S."/>
            <person name="Wollam A."/>
            <person name="Pepin K.H."/>
            <person name="Johnson M."/>
            <person name="Bhonagiri V."/>
            <person name="Nash W.E."/>
            <person name="Warren W."/>
            <person name="Chinwalla A."/>
            <person name="Mardis E.R."/>
            <person name="Wilson R.K."/>
        </authorList>
    </citation>
    <scope>NUCLEOTIDE SEQUENCE [LARGE SCALE GENOMIC DNA]</scope>
    <source>
        <strain evidence="2">DSM 14600</strain>
    </source>
</reference>
<keyword evidence="1" id="KW-1133">Transmembrane helix</keyword>
<feature type="transmembrane region" description="Helical" evidence="1">
    <location>
        <begin position="146"/>
        <end position="171"/>
    </location>
</feature>
<feature type="transmembrane region" description="Helical" evidence="1">
    <location>
        <begin position="43"/>
        <end position="67"/>
    </location>
</feature>
<feature type="transmembrane region" description="Helical" evidence="1">
    <location>
        <begin position="111"/>
        <end position="134"/>
    </location>
</feature>
<dbReference type="Proteomes" id="UP000003494">
    <property type="component" value="Unassembled WGS sequence"/>
</dbReference>
<dbReference type="InterPro" id="IPR024529">
    <property type="entry name" value="ECF_trnsprt_substrate-spec"/>
</dbReference>
<comment type="caution">
    <text evidence="2">The sequence shown here is derived from an EMBL/GenBank/DDBJ whole genome shotgun (WGS) entry which is preliminary data.</text>
</comment>
<protein>
    <recommendedName>
        <fullName evidence="4">ECF transporter S component</fullName>
    </recommendedName>
</protein>
<dbReference type="STRING" id="626523.GCWU000342_02195"/>
<evidence type="ECO:0008006" key="4">
    <source>
        <dbReference type="Google" id="ProtNLM"/>
    </source>
</evidence>
<keyword evidence="1" id="KW-0812">Transmembrane</keyword>
<evidence type="ECO:0000313" key="3">
    <source>
        <dbReference type="Proteomes" id="UP000003494"/>
    </source>
</evidence>
<dbReference type="Gene3D" id="1.10.1760.20">
    <property type="match status" value="1"/>
</dbReference>
<gene>
    <name evidence="2" type="ORF">GCWU000342_02195</name>
</gene>
<sequence length="182" mass="19429">MNKSLLSTRNLVMTAVSIAFCLILPMLVRIIPNGGVMFSPMHIPVLIAGLTFGWPAGLITGIIGPLLSSVVTSMPPTPVLPGMMVELAVYGFVTGRMINGPFRNKRNYRNLYISLVVAMLVGRVVAGLVHGLLFSAGQGYSLKMWVTSYFISSFPAIVLQLLIIPSIVIALTRAGLAVGNEG</sequence>